<protein>
    <submittedName>
        <fullName evidence="1">Uncharacterized protein</fullName>
    </submittedName>
</protein>
<organism evidence="1">
    <name type="scientific">Arundo donax</name>
    <name type="common">Giant reed</name>
    <name type="synonym">Donax arundinaceus</name>
    <dbReference type="NCBI Taxonomy" id="35708"/>
    <lineage>
        <taxon>Eukaryota</taxon>
        <taxon>Viridiplantae</taxon>
        <taxon>Streptophyta</taxon>
        <taxon>Embryophyta</taxon>
        <taxon>Tracheophyta</taxon>
        <taxon>Spermatophyta</taxon>
        <taxon>Magnoliopsida</taxon>
        <taxon>Liliopsida</taxon>
        <taxon>Poales</taxon>
        <taxon>Poaceae</taxon>
        <taxon>PACMAD clade</taxon>
        <taxon>Arundinoideae</taxon>
        <taxon>Arundineae</taxon>
        <taxon>Arundo</taxon>
    </lineage>
</organism>
<proteinExistence type="predicted"/>
<dbReference type="EMBL" id="GBRH01278204">
    <property type="protein sequence ID" value="JAD19691.1"/>
    <property type="molecule type" value="Transcribed_RNA"/>
</dbReference>
<reference evidence="1" key="2">
    <citation type="journal article" date="2015" name="Data Brief">
        <title>Shoot transcriptome of the giant reed, Arundo donax.</title>
        <authorList>
            <person name="Barrero R.A."/>
            <person name="Guerrero F.D."/>
            <person name="Moolhuijzen P."/>
            <person name="Goolsby J.A."/>
            <person name="Tidwell J."/>
            <person name="Bellgard S.E."/>
            <person name="Bellgard M.I."/>
        </authorList>
    </citation>
    <scope>NUCLEOTIDE SEQUENCE</scope>
    <source>
        <tissue evidence="1">Shoot tissue taken approximately 20 cm above the soil surface</tissue>
    </source>
</reference>
<dbReference type="AlphaFoldDB" id="A0A0A8Y107"/>
<reference evidence="1" key="1">
    <citation type="submission" date="2014-09" db="EMBL/GenBank/DDBJ databases">
        <authorList>
            <person name="Magalhaes I.L.F."/>
            <person name="Oliveira U."/>
            <person name="Santos F.R."/>
            <person name="Vidigal T.H.D.A."/>
            <person name="Brescovit A.D."/>
            <person name="Santos A.J."/>
        </authorList>
    </citation>
    <scope>NUCLEOTIDE SEQUENCE</scope>
    <source>
        <tissue evidence="1">Shoot tissue taken approximately 20 cm above the soil surface</tissue>
    </source>
</reference>
<name>A0A0A8Y107_ARUDO</name>
<evidence type="ECO:0000313" key="1">
    <source>
        <dbReference type="EMBL" id="JAD19691.1"/>
    </source>
</evidence>
<sequence length="44" mass="5132">MIFLLLPPLTGLICFHRRSSVIRFVSSPVVHRLSSQVRESLEYF</sequence>
<accession>A0A0A8Y107</accession>